<name>A0A9J7E7Q6_SPOLT</name>
<evidence type="ECO:0000313" key="6">
    <source>
        <dbReference type="RefSeq" id="XP_022823339.1"/>
    </source>
</evidence>
<dbReference type="PROSITE" id="PS51029">
    <property type="entry name" value="MADF"/>
    <property type="match status" value="1"/>
</dbReference>
<evidence type="ECO:0000313" key="5">
    <source>
        <dbReference type="Proteomes" id="UP000301870"/>
    </source>
</evidence>
<proteinExistence type="predicted"/>
<dbReference type="InterPro" id="IPR006578">
    <property type="entry name" value="MADF-dom"/>
</dbReference>
<gene>
    <name evidence="6" type="primary">LOC111354232</name>
</gene>
<dbReference type="GO" id="GO:0005634">
    <property type="term" value="C:nucleus"/>
    <property type="evidence" value="ECO:0007669"/>
    <property type="project" value="UniProtKB-SubCell"/>
</dbReference>
<evidence type="ECO:0000259" key="4">
    <source>
        <dbReference type="PROSITE" id="PS51031"/>
    </source>
</evidence>
<feature type="region of interest" description="Disordered" evidence="2">
    <location>
        <begin position="226"/>
        <end position="280"/>
    </location>
</feature>
<evidence type="ECO:0000259" key="3">
    <source>
        <dbReference type="PROSITE" id="PS51029"/>
    </source>
</evidence>
<dbReference type="PANTHER" id="PTHR12243">
    <property type="entry name" value="MADF DOMAIN TRANSCRIPTION FACTOR"/>
    <property type="match status" value="1"/>
</dbReference>
<feature type="region of interest" description="Disordered" evidence="2">
    <location>
        <begin position="121"/>
        <end position="145"/>
    </location>
</feature>
<comment type="subcellular location">
    <subcellularLocation>
        <location evidence="1">Nucleus</location>
    </subcellularLocation>
</comment>
<dbReference type="OrthoDB" id="6616165at2759"/>
<feature type="compositionally biased region" description="Polar residues" evidence="2">
    <location>
        <begin position="234"/>
        <end position="280"/>
    </location>
</feature>
<feature type="compositionally biased region" description="Polar residues" evidence="2">
    <location>
        <begin position="121"/>
        <end position="132"/>
    </location>
</feature>
<reference evidence="6" key="1">
    <citation type="submission" date="2025-08" db="UniProtKB">
        <authorList>
            <consortium name="RefSeq"/>
        </authorList>
    </citation>
    <scope>IDENTIFICATION</scope>
    <source>
        <strain evidence="6">Ishihara</strain>
        <tissue evidence="6">Whole body</tissue>
    </source>
</reference>
<dbReference type="PROSITE" id="PS51031">
    <property type="entry name" value="BESS"/>
    <property type="match status" value="1"/>
</dbReference>
<dbReference type="Pfam" id="PF10545">
    <property type="entry name" value="MADF_DNA_bdg"/>
    <property type="match status" value="1"/>
</dbReference>
<dbReference type="KEGG" id="sliu:111354232"/>
<dbReference type="RefSeq" id="XP_022823339.1">
    <property type="nucleotide sequence ID" value="XM_022967571.1"/>
</dbReference>
<keyword evidence="1" id="KW-0539">Nucleus</keyword>
<keyword evidence="5" id="KW-1185">Reference proteome</keyword>
<dbReference type="Proteomes" id="UP000301870">
    <property type="component" value="Chromosome 18"/>
</dbReference>
<protein>
    <submittedName>
        <fullName evidence="6">Uncharacterized protein LOC111354232</fullName>
    </submittedName>
</protein>
<evidence type="ECO:0000256" key="1">
    <source>
        <dbReference type="PROSITE-ProRule" id="PRU00371"/>
    </source>
</evidence>
<dbReference type="SMART" id="SM00595">
    <property type="entry name" value="MADF"/>
    <property type="match status" value="1"/>
</dbReference>
<organism evidence="5 6">
    <name type="scientific">Spodoptera litura</name>
    <name type="common">Asian cotton leafworm</name>
    <dbReference type="NCBI Taxonomy" id="69820"/>
    <lineage>
        <taxon>Eukaryota</taxon>
        <taxon>Metazoa</taxon>
        <taxon>Ecdysozoa</taxon>
        <taxon>Arthropoda</taxon>
        <taxon>Hexapoda</taxon>
        <taxon>Insecta</taxon>
        <taxon>Pterygota</taxon>
        <taxon>Neoptera</taxon>
        <taxon>Endopterygota</taxon>
        <taxon>Lepidoptera</taxon>
        <taxon>Glossata</taxon>
        <taxon>Ditrysia</taxon>
        <taxon>Noctuoidea</taxon>
        <taxon>Noctuidae</taxon>
        <taxon>Amphipyrinae</taxon>
        <taxon>Spodoptera</taxon>
    </lineage>
</organism>
<dbReference type="GO" id="GO:0005667">
    <property type="term" value="C:transcription regulator complex"/>
    <property type="evidence" value="ECO:0007669"/>
    <property type="project" value="TreeGrafter"/>
</dbReference>
<accession>A0A9J7E7Q6</accession>
<dbReference type="InterPro" id="IPR039353">
    <property type="entry name" value="TF_Adf1"/>
</dbReference>
<dbReference type="GeneID" id="111354232"/>
<dbReference type="PANTHER" id="PTHR12243:SF67">
    <property type="entry name" value="COREPRESSOR OF PANGOLIN, ISOFORM A-RELATED"/>
    <property type="match status" value="1"/>
</dbReference>
<feature type="domain" description="MADF" evidence="3">
    <location>
        <begin position="7"/>
        <end position="107"/>
    </location>
</feature>
<dbReference type="GO" id="GO:0003677">
    <property type="term" value="F:DNA binding"/>
    <property type="evidence" value="ECO:0007669"/>
    <property type="project" value="InterPro"/>
</dbReference>
<feature type="region of interest" description="Disordered" evidence="2">
    <location>
        <begin position="292"/>
        <end position="312"/>
    </location>
</feature>
<feature type="domain" description="BESS" evidence="4">
    <location>
        <begin position="168"/>
        <end position="207"/>
    </location>
</feature>
<sequence length="350" mass="40310">MTFDTEKFIREIESRKAIWDITSEEYSDRDLKKRRWEEITNQMCSESLSENDKKEFGKSIQSKWKNIRTSYSREVKRRAGIKSGSAASRKSPYVYLEQLHFLRPTVVINETQNSMDETRTAEINASSGSTQGERPVSKKKKTSDDDNLVQVLRESIVMREERERQQESDSDRLLILSLLDDFKNIPRHRKLSTKMELIEVIKRAQMQTHDSEFSPFRQRNVDYEPGASAARSYRPQTSFSGQYRQGQGYSTEYGPETTSSGQYRQGQGYSTEYGPETTSSGQYRYGYSTHSNYRQEASTTEGRRGYSTAVPDRQDNTVYTDALSPTDTNATDVSQGSELLELFTTQDNLN</sequence>
<dbReference type="GO" id="GO:0006357">
    <property type="term" value="P:regulation of transcription by RNA polymerase II"/>
    <property type="evidence" value="ECO:0007669"/>
    <property type="project" value="TreeGrafter"/>
</dbReference>
<dbReference type="InterPro" id="IPR004210">
    <property type="entry name" value="BESS_motif"/>
</dbReference>
<dbReference type="AlphaFoldDB" id="A0A9J7E7Q6"/>
<evidence type="ECO:0000256" key="2">
    <source>
        <dbReference type="SAM" id="MobiDB-lite"/>
    </source>
</evidence>